<organism evidence="3">
    <name type="scientific">Culex pipiens</name>
    <name type="common">House mosquito</name>
    <dbReference type="NCBI Taxonomy" id="7175"/>
    <lineage>
        <taxon>Eukaryota</taxon>
        <taxon>Metazoa</taxon>
        <taxon>Ecdysozoa</taxon>
        <taxon>Arthropoda</taxon>
        <taxon>Hexapoda</taxon>
        <taxon>Insecta</taxon>
        <taxon>Pterygota</taxon>
        <taxon>Neoptera</taxon>
        <taxon>Endopterygota</taxon>
        <taxon>Diptera</taxon>
        <taxon>Nematocera</taxon>
        <taxon>Culicoidea</taxon>
        <taxon>Culicidae</taxon>
        <taxon>Culicinae</taxon>
        <taxon>Culicini</taxon>
        <taxon>Culex</taxon>
        <taxon>Culex</taxon>
    </lineage>
</organism>
<evidence type="ECO:0000313" key="3">
    <source>
        <dbReference type="EMBL" id="CAG6471828.1"/>
    </source>
</evidence>
<reference evidence="3" key="1">
    <citation type="submission" date="2021-05" db="EMBL/GenBank/DDBJ databases">
        <authorList>
            <person name="Alioto T."/>
            <person name="Alioto T."/>
            <person name="Gomez Garrido J."/>
        </authorList>
    </citation>
    <scope>NUCLEOTIDE SEQUENCE</scope>
</reference>
<dbReference type="EMBL" id="HBUE01068782">
    <property type="protein sequence ID" value="CAG6471828.1"/>
    <property type="molecule type" value="Transcribed_RNA"/>
</dbReference>
<evidence type="ECO:0000256" key="1">
    <source>
        <dbReference type="SAM" id="MobiDB-lite"/>
    </source>
</evidence>
<feature type="domain" description="DUF3752" evidence="2">
    <location>
        <begin position="317"/>
        <end position="449"/>
    </location>
</feature>
<dbReference type="AlphaFoldDB" id="A0A8D8BCL9"/>
<accession>A0A8D8BCL9</accession>
<feature type="compositionally biased region" description="Basic and acidic residues" evidence="1">
    <location>
        <begin position="372"/>
        <end position="382"/>
    </location>
</feature>
<feature type="compositionally biased region" description="Basic and acidic residues" evidence="1">
    <location>
        <begin position="323"/>
        <end position="332"/>
    </location>
</feature>
<feature type="compositionally biased region" description="Basic residues" evidence="1">
    <location>
        <begin position="383"/>
        <end position="392"/>
    </location>
</feature>
<dbReference type="PANTHER" id="PTHR46370:SF1">
    <property type="entry name" value="GPALPP MOTIFS-CONTAINING PROTEIN 1"/>
    <property type="match status" value="1"/>
</dbReference>
<protein>
    <submittedName>
        <fullName evidence="3">GPALPP motifs-containing protein 1</fullName>
    </submittedName>
</protein>
<dbReference type="InterPro" id="IPR046331">
    <property type="entry name" value="GPAM1-like"/>
</dbReference>
<dbReference type="PANTHER" id="PTHR46370">
    <property type="entry name" value="GPALPP MOTIFS-CONTAINING PROTEIN 1"/>
    <property type="match status" value="1"/>
</dbReference>
<sequence length="456" mass="51656">MSDSDTSDSDSGIRFKTTSTRYKSHGADKYGSSARSNRSSLDAGSRSSTSRRRSRSRDRDRRRTSDRRSKSRSRSHSRDRRRRRDERRHRSRTRSPAKRSSHDRRDHRSKSSSKTSSHLTKETFSSVEPSKIEPTKVLDISVSSLSSQDDHLGKDDAPDDQFGPVLPPAMHSKAPECKPSVEEENVESIGPALPPHLAARKLQVEDHSPEQSKHTIGPALPPAGFIPAKDAVAGDSSESELSPFSEEEPDADENDDFIGPAIPGASTSKAQLELEKRALEMKLRRFDSEDAKASNATAREDWMLELPDIRKVPDMGLGARQFRTREKPEIGDRSVWTDTPSDMERKKATGGGHSSRDAKRDLEEETEQLRIAQRDKQQEEQVKRHKKKHKRDKSLLDIHQKKLKKEKKDKDEPTRRPFDRNVDLHANRFDDAQKKAIMKKAQLLDTRFSSGGSKFL</sequence>
<dbReference type="Pfam" id="PF12572">
    <property type="entry name" value="DUF3752"/>
    <property type="match status" value="1"/>
</dbReference>
<feature type="compositionally biased region" description="Basic and acidic residues" evidence="1">
    <location>
        <begin position="393"/>
        <end position="425"/>
    </location>
</feature>
<name>A0A8D8BCL9_CULPI</name>
<dbReference type="InterPro" id="IPR022226">
    <property type="entry name" value="DUF3752"/>
</dbReference>
<feature type="region of interest" description="Disordered" evidence="1">
    <location>
        <begin position="319"/>
        <end position="425"/>
    </location>
</feature>
<feature type="compositionally biased region" description="Basic residues" evidence="1">
    <location>
        <begin position="69"/>
        <end position="111"/>
    </location>
</feature>
<feature type="compositionally biased region" description="Acidic residues" evidence="1">
    <location>
        <begin position="245"/>
        <end position="256"/>
    </location>
</feature>
<feature type="region of interest" description="Disordered" evidence="1">
    <location>
        <begin position="1"/>
        <end position="268"/>
    </location>
</feature>
<feature type="compositionally biased region" description="Polar residues" evidence="1">
    <location>
        <begin position="33"/>
        <end position="42"/>
    </location>
</feature>
<proteinExistence type="predicted"/>
<feature type="compositionally biased region" description="Basic and acidic residues" evidence="1">
    <location>
        <begin position="202"/>
        <end position="213"/>
    </location>
</feature>
<evidence type="ECO:0000259" key="2">
    <source>
        <dbReference type="Pfam" id="PF12572"/>
    </source>
</evidence>
<feature type="compositionally biased region" description="Basic and acidic residues" evidence="1">
    <location>
        <begin position="57"/>
        <end position="68"/>
    </location>
</feature>